<reference evidence="1 2" key="1">
    <citation type="submission" date="2019-05" db="EMBL/GenBank/DDBJ databases">
        <title>Another draft genome of Portunus trituberculatus and its Hox gene families provides insights of decapod evolution.</title>
        <authorList>
            <person name="Jeong J.-H."/>
            <person name="Song I."/>
            <person name="Kim S."/>
            <person name="Choi T."/>
            <person name="Kim D."/>
            <person name="Ryu S."/>
            <person name="Kim W."/>
        </authorList>
    </citation>
    <scope>NUCLEOTIDE SEQUENCE [LARGE SCALE GENOMIC DNA]</scope>
    <source>
        <tissue evidence="1">Muscle</tissue>
    </source>
</reference>
<dbReference type="AlphaFoldDB" id="A0A5B7JHE3"/>
<sequence length="123" mass="14404">MWHERSGYDDDPLAFTIRMTVNSNTPTSRTVKEMINRNVPDLSLVMQKLKDDMVNSNSSRRTTYKDINPDLLVHRIYTVKHAVNDIHRVSFTQFRVSGHSLACETGKWNKRNRGRLETEERQV</sequence>
<accession>A0A5B7JHE3</accession>
<dbReference type="EMBL" id="VSRR010088868">
    <property type="protein sequence ID" value="MPC91764.1"/>
    <property type="molecule type" value="Genomic_DNA"/>
</dbReference>
<gene>
    <name evidence="1" type="ORF">E2C01_086821</name>
</gene>
<name>A0A5B7JHE3_PORTR</name>
<proteinExistence type="predicted"/>
<protein>
    <submittedName>
        <fullName evidence="1">Uncharacterized protein</fullName>
    </submittedName>
</protein>
<evidence type="ECO:0000313" key="2">
    <source>
        <dbReference type="Proteomes" id="UP000324222"/>
    </source>
</evidence>
<evidence type="ECO:0000313" key="1">
    <source>
        <dbReference type="EMBL" id="MPC91764.1"/>
    </source>
</evidence>
<organism evidence="1 2">
    <name type="scientific">Portunus trituberculatus</name>
    <name type="common">Swimming crab</name>
    <name type="synonym">Neptunus trituberculatus</name>
    <dbReference type="NCBI Taxonomy" id="210409"/>
    <lineage>
        <taxon>Eukaryota</taxon>
        <taxon>Metazoa</taxon>
        <taxon>Ecdysozoa</taxon>
        <taxon>Arthropoda</taxon>
        <taxon>Crustacea</taxon>
        <taxon>Multicrustacea</taxon>
        <taxon>Malacostraca</taxon>
        <taxon>Eumalacostraca</taxon>
        <taxon>Eucarida</taxon>
        <taxon>Decapoda</taxon>
        <taxon>Pleocyemata</taxon>
        <taxon>Brachyura</taxon>
        <taxon>Eubrachyura</taxon>
        <taxon>Portunoidea</taxon>
        <taxon>Portunidae</taxon>
        <taxon>Portuninae</taxon>
        <taxon>Portunus</taxon>
    </lineage>
</organism>
<keyword evidence="2" id="KW-1185">Reference proteome</keyword>
<comment type="caution">
    <text evidence="1">The sequence shown here is derived from an EMBL/GenBank/DDBJ whole genome shotgun (WGS) entry which is preliminary data.</text>
</comment>
<dbReference type="Proteomes" id="UP000324222">
    <property type="component" value="Unassembled WGS sequence"/>
</dbReference>